<accession>A0A6M3XW52</accession>
<evidence type="ECO:0000313" key="1">
    <source>
        <dbReference type="EMBL" id="QJI02023.1"/>
    </source>
</evidence>
<proteinExistence type="predicted"/>
<name>A0A6M3XW52_9ZZZZ</name>
<sequence>MLDLETYDFDKRRCANCLQAKLDEDGVSCATGREFAVGRNKVKRVSYAYIMRSLVTQAKHCAGFEMEE</sequence>
<reference evidence="1" key="1">
    <citation type="submission" date="2020-03" db="EMBL/GenBank/DDBJ databases">
        <title>The deep terrestrial virosphere.</title>
        <authorList>
            <person name="Holmfeldt K."/>
            <person name="Nilsson E."/>
            <person name="Simone D."/>
            <person name="Lopez-Fernandez M."/>
            <person name="Wu X."/>
            <person name="de Brujin I."/>
            <person name="Lundin D."/>
            <person name="Andersson A."/>
            <person name="Bertilsson S."/>
            <person name="Dopson M."/>
        </authorList>
    </citation>
    <scope>NUCLEOTIDE SEQUENCE</scope>
    <source>
        <strain evidence="1">TM448B02886</strain>
    </source>
</reference>
<dbReference type="EMBL" id="MT144970">
    <property type="protein sequence ID" value="QJI02023.1"/>
    <property type="molecule type" value="Genomic_DNA"/>
</dbReference>
<dbReference type="AlphaFoldDB" id="A0A6M3XW52"/>
<organism evidence="1">
    <name type="scientific">viral metagenome</name>
    <dbReference type="NCBI Taxonomy" id="1070528"/>
    <lineage>
        <taxon>unclassified sequences</taxon>
        <taxon>metagenomes</taxon>
        <taxon>organismal metagenomes</taxon>
    </lineage>
</organism>
<gene>
    <name evidence="1" type="ORF">TM448B02886_0002</name>
</gene>
<protein>
    <submittedName>
        <fullName evidence="1">Uncharacterized protein</fullName>
    </submittedName>
</protein>